<comment type="caution">
    <text evidence="2">The sequence shown here is derived from an EMBL/GenBank/DDBJ whole genome shotgun (WGS) entry which is preliminary data.</text>
</comment>
<dbReference type="EMBL" id="SRLO01000001">
    <property type="protein sequence ID" value="TNN89458.1"/>
    <property type="molecule type" value="Genomic_DNA"/>
</dbReference>
<gene>
    <name evidence="2" type="ORF">EYF80_000061</name>
</gene>
<sequence>MVDGEHQEGPSPGTLGDDRQETWVDCAEVVVLDAACDWHAIIAALLGGGLTKHVAKLGAAVLRTPCHLRREDGREGGRKGRGRRGGPSRRIISHSYESPPCSPKRVQEHESESSINERHSTISSTAALWVVCCVPVPPSEWSRMAESGTLQVGSPD</sequence>
<dbReference type="Proteomes" id="UP000314294">
    <property type="component" value="Unassembled WGS sequence"/>
</dbReference>
<evidence type="ECO:0000313" key="3">
    <source>
        <dbReference type="Proteomes" id="UP000314294"/>
    </source>
</evidence>
<name>A0A4Z2JIJ3_9TELE</name>
<feature type="compositionally biased region" description="Basic and acidic residues" evidence="1">
    <location>
        <begin position="105"/>
        <end position="118"/>
    </location>
</feature>
<feature type="region of interest" description="Disordered" evidence="1">
    <location>
        <begin position="70"/>
        <end position="118"/>
    </location>
</feature>
<evidence type="ECO:0000313" key="2">
    <source>
        <dbReference type="EMBL" id="TNN89458.1"/>
    </source>
</evidence>
<proteinExistence type="predicted"/>
<accession>A0A4Z2JIJ3</accession>
<protein>
    <submittedName>
        <fullName evidence="2">Uncharacterized protein</fullName>
    </submittedName>
</protein>
<reference evidence="2 3" key="1">
    <citation type="submission" date="2019-03" db="EMBL/GenBank/DDBJ databases">
        <title>First draft genome of Liparis tanakae, snailfish: a comprehensive survey of snailfish specific genes.</title>
        <authorList>
            <person name="Kim W."/>
            <person name="Song I."/>
            <person name="Jeong J.-H."/>
            <person name="Kim D."/>
            <person name="Kim S."/>
            <person name="Ryu S."/>
            <person name="Song J.Y."/>
            <person name="Lee S.K."/>
        </authorList>
    </citation>
    <scope>NUCLEOTIDE SEQUENCE [LARGE SCALE GENOMIC DNA]</scope>
    <source>
        <tissue evidence="2">Muscle</tissue>
    </source>
</reference>
<keyword evidence="3" id="KW-1185">Reference proteome</keyword>
<organism evidence="2 3">
    <name type="scientific">Liparis tanakae</name>
    <name type="common">Tanaka's snailfish</name>
    <dbReference type="NCBI Taxonomy" id="230148"/>
    <lineage>
        <taxon>Eukaryota</taxon>
        <taxon>Metazoa</taxon>
        <taxon>Chordata</taxon>
        <taxon>Craniata</taxon>
        <taxon>Vertebrata</taxon>
        <taxon>Euteleostomi</taxon>
        <taxon>Actinopterygii</taxon>
        <taxon>Neopterygii</taxon>
        <taxon>Teleostei</taxon>
        <taxon>Neoteleostei</taxon>
        <taxon>Acanthomorphata</taxon>
        <taxon>Eupercaria</taxon>
        <taxon>Perciformes</taxon>
        <taxon>Cottioidei</taxon>
        <taxon>Cottales</taxon>
        <taxon>Liparidae</taxon>
        <taxon>Liparis</taxon>
    </lineage>
</organism>
<dbReference type="AlphaFoldDB" id="A0A4Z2JIJ3"/>
<evidence type="ECO:0000256" key="1">
    <source>
        <dbReference type="SAM" id="MobiDB-lite"/>
    </source>
</evidence>